<evidence type="ECO:0000256" key="1">
    <source>
        <dbReference type="ARBA" id="ARBA00022679"/>
    </source>
</evidence>
<dbReference type="PANTHER" id="PTHR24421">
    <property type="entry name" value="NITRATE/NITRITE SENSOR PROTEIN NARX-RELATED"/>
    <property type="match status" value="1"/>
</dbReference>
<dbReference type="InterPro" id="IPR011712">
    <property type="entry name" value="Sig_transdc_His_kin_sub3_dim/P"/>
</dbReference>
<evidence type="ECO:0000313" key="7">
    <source>
        <dbReference type="EMBL" id="WTU76596.1"/>
    </source>
</evidence>
<dbReference type="InterPro" id="IPR050482">
    <property type="entry name" value="Sensor_HK_TwoCompSys"/>
</dbReference>
<evidence type="ECO:0000259" key="6">
    <source>
        <dbReference type="Pfam" id="PF07730"/>
    </source>
</evidence>
<evidence type="ECO:0000256" key="3">
    <source>
        <dbReference type="ARBA" id="ARBA00023012"/>
    </source>
</evidence>
<dbReference type="InterPro" id="IPR036890">
    <property type="entry name" value="HATPase_C_sf"/>
</dbReference>
<evidence type="ECO:0000256" key="4">
    <source>
        <dbReference type="SAM" id="MobiDB-lite"/>
    </source>
</evidence>
<organism evidence="7">
    <name type="scientific">Streptomyces sp. NBC_00049</name>
    <dbReference type="NCBI Taxonomy" id="2903617"/>
    <lineage>
        <taxon>Bacteria</taxon>
        <taxon>Bacillati</taxon>
        <taxon>Actinomycetota</taxon>
        <taxon>Actinomycetes</taxon>
        <taxon>Kitasatosporales</taxon>
        <taxon>Streptomycetaceae</taxon>
        <taxon>Streptomyces</taxon>
    </lineage>
</organism>
<dbReference type="Gene3D" id="3.30.565.10">
    <property type="entry name" value="Histidine kinase-like ATPase, C-terminal domain"/>
    <property type="match status" value="1"/>
</dbReference>
<evidence type="ECO:0000256" key="5">
    <source>
        <dbReference type="SAM" id="Phobius"/>
    </source>
</evidence>
<feature type="transmembrane region" description="Helical" evidence="5">
    <location>
        <begin position="47"/>
        <end position="67"/>
    </location>
</feature>
<dbReference type="Pfam" id="PF07730">
    <property type="entry name" value="HisKA_3"/>
    <property type="match status" value="1"/>
</dbReference>
<name>A0AAU2JXI8_9ACTN</name>
<keyword evidence="5" id="KW-1133">Transmembrane helix</keyword>
<dbReference type="GO" id="GO:0016020">
    <property type="term" value="C:membrane"/>
    <property type="evidence" value="ECO:0007669"/>
    <property type="project" value="InterPro"/>
</dbReference>
<dbReference type="Gene3D" id="1.20.5.1930">
    <property type="match status" value="1"/>
</dbReference>
<dbReference type="AlphaFoldDB" id="A0AAU2JXI8"/>
<feature type="domain" description="Signal transduction histidine kinase subgroup 3 dimerisation and phosphoacceptor" evidence="6">
    <location>
        <begin position="155"/>
        <end position="220"/>
    </location>
</feature>
<evidence type="ECO:0000256" key="2">
    <source>
        <dbReference type="ARBA" id="ARBA00022777"/>
    </source>
</evidence>
<dbReference type="GO" id="GO:0046983">
    <property type="term" value="F:protein dimerization activity"/>
    <property type="evidence" value="ECO:0007669"/>
    <property type="project" value="InterPro"/>
</dbReference>
<keyword evidence="3" id="KW-0902">Two-component regulatory system</keyword>
<feature type="transmembrane region" description="Helical" evidence="5">
    <location>
        <begin position="15"/>
        <end position="35"/>
    </location>
</feature>
<keyword evidence="1" id="KW-0808">Transferase</keyword>
<dbReference type="CDD" id="cd16917">
    <property type="entry name" value="HATPase_UhpB-NarQ-NarX-like"/>
    <property type="match status" value="1"/>
</dbReference>
<feature type="transmembrane region" description="Helical" evidence="5">
    <location>
        <begin position="112"/>
        <end position="130"/>
    </location>
</feature>
<keyword evidence="5" id="KW-0812">Transmembrane</keyword>
<accession>A0AAU2JXI8</accession>
<protein>
    <submittedName>
        <fullName evidence="7">Histidine kinase</fullName>
    </submittedName>
</protein>
<keyword evidence="5" id="KW-0472">Membrane</keyword>
<feature type="region of interest" description="Disordered" evidence="4">
    <location>
        <begin position="344"/>
        <end position="368"/>
    </location>
</feature>
<gene>
    <name evidence="7" type="ORF">OG327_26525</name>
</gene>
<proteinExistence type="predicted"/>
<reference evidence="7" key="1">
    <citation type="submission" date="2022-10" db="EMBL/GenBank/DDBJ databases">
        <title>The complete genomes of actinobacterial strains from the NBC collection.</title>
        <authorList>
            <person name="Joergensen T.S."/>
            <person name="Alvarez Arevalo M."/>
            <person name="Sterndorff E.B."/>
            <person name="Faurdal D."/>
            <person name="Vuksanovic O."/>
            <person name="Mourched A.-S."/>
            <person name="Charusanti P."/>
            <person name="Shaw S."/>
            <person name="Blin K."/>
            <person name="Weber T."/>
        </authorList>
    </citation>
    <scope>NUCLEOTIDE SEQUENCE</scope>
    <source>
        <strain evidence="7">NBC_00049</strain>
    </source>
</reference>
<keyword evidence="2 7" id="KW-0418">Kinase</keyword>
<dbReference type="EMBL" id="CP108264">
    <property type="protein sequence ID" value="WTU76596.1"/>
    <property type="molecule type" value="Genomic_DNA"/>
</dbReference>
<dbReference type="PANTHER" id="PTHR24421:SF63">
    <property type="entry name" value="SENSOR HISTIDINE KINASE DESK"/>
    <property type="match status" value="1"/>
</dbReference>
<sequence>MTVLNVVRTGPETTQLVLCVSLVVAVFSVQVAISSGGARRWPARKKAVALALQAVLTFAPLVWFGTHWGSMEGPFAASLLLTLPTRYAWPSYGLLIASIPVYNVLAGATYDLVLYFTIAGNLSGLVIYGLTRLTDLVHEVHATREELARMAVTQERLRFARDLHDLLGYSLSAITLKGELVQRLIASRPDKAREETISLLQVARQALSDVRLVSSGYRDMSLSEEAESARSVLATADIRADVHVLCGRLHPVVDTVLATAVREGVTNILRHSGVRVCSIRAETDGETVRLSLTNDNPYAQPDVFSARTGGSGLDNLRTRFSALGGGLSAGLRPDGRFHLEVWAPTRPQSSQGDSLVFEPTGTERTAVA</sequence>
<feature type="transmembrane region" description="Helical" evidence="5">
    <location>
        <begin position="87"/>
        <end position="105"/>
    </location>
</feature>
<dbReference type="GO" id="GO:0000155">
    <property type="term" value="F:phosphorelay sensor kinase activity"/>
    <property type="evidence" value="ECO:0007669"/>
    <property type="project" value="InterPro"/>
</dbReference>